<organism evidence="1 2">
    <name type="scientific">Bacillus thuringiensis</name>
    <dbReference type="NCBI Taxonomy" id="1428"/>
    <lineage>
        <taxon>Bacteria</taxon>
        <taxon>Bacillati</taxon>
        <taxon>Bacillota</taxon>
        <taxon>Bacilli</taxon>
        <taxon>Bacillales</taxon>
        <taxon>Bacillaceae</taxon>
        <taxon>Bacillus</taxon>
        <taxon>Bacillus cereus group</taxon>
    </lineage>
</organism>
<evidence type="ECO:0000313" key="2">
    <source>
        <dbReference type="Proteomes" id="UP000223445"/>
    </source>
</evidence>
<accession>A0AB36VF22</accession>
<proteinExistence type="predicted"/>
<dbReference type="RefSeq" id="WP_097879870.1">
    <property type="nucleotide sequence ID" value="NZ_NUPM01000005.1"/>
</dbReference>
<dbReference type="Proteomes" id="UP000223445">
    <property type="component" value="Unassembled WGS sequence"/>
</dbReference>
<gene>
    <name evidence="1" type="ORF">COE48_05520</name>
</gene>
<dbReference type="EMBL" id="NUPM01000005">
    <property type="protein sequence ID" value="PGZ05044.1"/>
    <property type="molecule type" value="Genomic_DNA"/>
</dbReference>
<dbReference type="AlphaFoldDB" id="A0AB36VF22"/>
<comment type="caution">
    <text evidence="1">The sequence shown here is derived from an EMBL/GenBank/DDBJ whole genome shotgun (WGS) entry which is preliminary data.</text>
</comment>
<protein>
    <submittedName>
        <fullName evidence="1">Uncharacterized protein</fullName>
    </submittedName>
</protein>
<name>A0AB36VF22_BACTU</name>
<reference evidence="1 2" key="1">
    <citation type="submission" date="2017-09" db="EMBL/GenBank/DDBJ databases">
        <title>Large-scale bioinformatics analysis of Bacillus genomes uncovers conserved roles of natural products in bacterial physiology.</title>
        <authorList>
            <consortium name="Agbiome Team Llc"/>
            <person name="Bleich R.M."/>
            <person name="Grubbs K.J."/>
            <person name="Santa Maria K.C."/>
            <person name="Allen S.E."/>
            <person name="Farag S."/>
            <person name="Shank E.A."/>
            <person name="Bowers A."/>
        </authorList>
    </citation>
    <scope>NUCLEOTIDE SEQUENCE [LARGE SCALE GENOMIC DNA]</scope>
    <source>
        <strain evidence="1 2">AFS030179</strain>
    </source>
</reference>
<sequence>MKKMLKKLVKIGFIGLIFAMALTGKKMEIDLSENKASAQSFEIPAQDTSKDNIFMQEFKYEGEKENGYFKLNNIHDNDDYVWVDAEDMDYHLPMVGQNVIVQFNHDDVEIVYVQNMSTVQNTYIVTDANEKGINDFNNDEYIFLVNEFNPNDTMVLENNGTYKLGDKINVAMNLWNTTDRIVDIQKVEKGDYDKDFLENDLNDENRNKEGYVQTEDGSWVNSDFWD</sequence>
<evidence type="ECO:0000313" key="1">
    <source>
        <dbReference type="EMBL" id="PGZ05044.1"/>
    </source>
</evidence>